<sequence>MHALDWKTLSSEYLYRDQWLTARRDRCVTPEGKIVDPYYVLEYPDWVNAVALTDAGQLLLIRQYRQAYGATILELPGGGMEPEDAGPEAAMRRELLEETGFAFDRFEYLGKVSPNPATSSNLTHMFLATGGKKVQEQQLDMNEEIIVEPVEREDIFRLLAGNQIVQSLHVSCLYYAFLRLGWLKPAG</sequence>
<name>A0ABP8FPC5_9BACT</name>
<dbReference type="SUPFAM" id="SSF55811">
    <property type="entry name" value="Nudix"/>
    <property type="match status" value="1"/>
</dbReference>
<dbReference type="Pfam" id="PF00293">
    <property type="entry name" value="NUDIX"/>
    <property type="match status" value="1"/>
</dbReference>
<keyword evidence="4" id="KW-1185">Reference proteome</keyword>
<dbReference type="EMBL" id="BAABFN010000002">
    <property type="protein sequence ID" value="GAA4308115.1"/>
    <property type="molecule type" value="Genomic_DNA"/>
</dbReference>
<gene>
    <name evidence="3" type="ORF">GCM10023143_15210</name>
</gene>
<keyword evidence="1 3" id="KW-0378">Hydrolase</keyword>
<dbReference type="GO" id="GO:0016787">
    <property type="term" value="F:hydrolase activity"/>
    <property type="evidence" value="ECO:0007669"/>
    <property type="project" value="UniProtKB-KW"/>
</dbReference>
<evidence type="ECO:0000259" key="2">
    <source>
        <dbReference type="PROSITE" id="PS51462"/>
    </source>
</evidence>
<feature type="domain" description="Nudix hydrolase" evidence="2">
    <location>
        <begin position="42"/>
        <end position="172"/>
    </location>
</feature>
<protein>
    <submittedName>
        <fullName evidence="3">NUDIX hydrolase</fullName>
    </submittedName>
</protein>
<dbReference type="Gene3D" id="3.90.79.10">
    <property type="entry name" value="Nucleoside Triphosphate Pyrophosphohydrolase"/>
    <property type="match status" value="1"/>
</dbReference>
<evidence type="ECO:0000313" key="3">
    <source>
        <dbReference type="EMBL" id="GAA4308115.1"/>
    </source>
</evidence>
<evidence type="ECO:0000256" key="1">
    <source>
        <dbReference type="ARBA" id="ARBA00022801"/>
    </source>
</evidence>
<proteinExistence type="predicted"/>
<accession>A0ABP8FPC5</accession>
<reference evidence="4" key="1">
    <citation type="journal article" date="2019" name="Int. J. Syst. Evol. Microbiol.">
        <title>The Global Catalogue of Microorganisms (GCM) 10K type strain sequencing project: providing services to taxonomists for standard genome sequencing and annotation.</title>
        <authorList>
            <consortium name="The Broad Institute Genomics Platform"/>
            <consortium name="The Broad Institute Genome Sequencing Center for Infectious Disease"/>
            <person name="Wu L."/>
            <person name="Ma J."/>
        </authorList>
    </citation>
    <scope>NUCLEOTIDE SEQUENCE [LARGE SCALE GENOMIC DNA]</scope>
    <source>
        <strain evidence="4">JCM 17664</strain>
    </source>
</reference>
<dbReference type="CDD" id="cd03424">
    <property type="entry name" value="NUDIX_ADPRase_Nudt5_UGPPase_Nudt14"/>
    <property type="match status" value="1"/>
</dbReference>
<dbReference type="PANTHER" id="PTHR11839:SF1">
    <property type="entry name" value="ADP-SUGAR PYROPHOSPHATASE"/>
    <property type="match status" value="1"/>
</dbReference>
<dbReference type="PANTHER" id="PTHR11839">
    <property type="entry name" value="UDP/ADP-SUGAR PYROPHOSPHATASE"/>
    <property type="match status" value="1"/>
</dbReference>
<dbReference type="InterPro" id="IPR015797">
    <property type="entry name" value="NUDIX_hydrolase-like_dom_sf"/>
</dbReference>
<organism evidence="3 4">
    <name type="scientific">Compostibacter hankyongensis</name>
    <dbReference type="NCBI Taxonomy" id="1007089"/>
    <lineage>
        <taxon>Bacteria</taxon>
        <taxon>Pseudomonadati</taxon>
        <taxon>Bacteroidota</taxon>
        <taxon>Chitinophagia</taxon>
        <taxon>Chitinophagales</taxon>
        <taxon>Chitinophagaceae</taxon>
        <taxon>Compostibacter</taxon>
    </lineage>
</organism>
<dbReference type="InterPro" id="IPR000086">
    <property type="entry name" value="NUDIX_hydrolase_dom"/>
</dbReference>
<comment type="caution">
    <text evidence="3">The sequence shown here is derived from an EMBL/GenBank/DDBJ whole genome shotgun (WGS) entry which is preliminary data.</text>
</comment>
<evidence type="ECO:0000313" key="4">
    <source>
        <dbReference type="Proteomes" id="UP001501207"/>
    </source>
</evidence>
<dbReference type="Proteomes" id="UP001501207">
    <property type="component" value="Unassembled WGS sequence"/>
</dbReference>
<dbReference type="PROSITE" id="PS51462">
    <property type="entry name" value="NUDIX"/>
    <property type="match status" value="1"/>
</dbReference>